<reference evidence="8" key="1">
    <citation type="submission" date="2020-02" db="EMBL/GenBank/DDBJ databases">
        <authorList>
            <person name="Meier V. D."/>
        </authorList>
    </citation>
    <scope>NUCLEOTIDE SEQUENCE</scope>
    <source>
        <strain evidence="8">AVDCRST_MAG60</strain>
    </source>
</reference>
<evidence type="ECO:0000256" key="3">
    <source>
        <dbReference type="ARBA" id="ARBA00022692"/>
    </source>
</evidence>
<evidence type="ECO:0000256" key="6">
    <source>
        <dbReference type="SAM" id="Phobius"/>
    </source>
</evidence>
<dbReference type="PANTHER" id="PTHR35007">
    <property type="entry name" value="INTEGRAL MEMBRANE PROTEIN-RELATED"/>
    <property type="match status" value="1"/>
</dbReference>
<dbReference type="PANTHER" id="PTHR35007:SF4">
    <property type="entry name" value="CONSERVED TRANSMEMBRANE PROTEIN-RELATED"/>
    <property type="match status" value="1"/>
</dbReference>
<feature type="transmembrane region" description="Helical" evidence="6">
    <location>
        <begin position="226"/>
        <end position="245"/>
    </location>
</feature>
<feature type="transmembrane region" description="Helical" evidence="6">
    <location>
        <begin position="49"/>
        <end position="70"/>
    </location>
</feature>
<name>A0A6J4MWQ7_9ACTN</name>
<keyword evidence="5 6" id="KW-0472">Membrane</keyword>
<evidence type="ECO:0000259" key="7">
    <source>
        <dbReference type="Pfam" id="PF00482"/>
    </source>
</evidence>
<protein>
    <submittedName>
        <fullName evidence="8">Integral membrane protein</fullName>
    </submittedName>
</protein>
<gene>
    <name evidence="8" type="ORF">AVDCRST_MAG60-76</name>
</gene>
<feature type="domain" description="Type II secretion system protein GspF" evidence="7">
    <location>
        <begin position="91"/>
        <end position="210"/>
    </location>
</feature>
<keyword evidence="2" id="KW-1003">Cell membrane</keyword>
<feature type="transmembrane region" description="Helical" evidence="6">
    <location>
        <begin position="198"/>
        <end position="220"/>
    </location>
</feature>
<keyword evidence="3 6" id="KW-0812">Transmembrane</keyword>
<sequence>MIVLAATLAGMAAWLVVPTARSGMADWTWRPLVLAGAAISGWGVVSGWLPVPVAVIVVLVAATAAGGELVRRRHRDRRARTLTALGVLEACEVMAAELAAGRPPGHALAAAAGRWPGLAPVVEAWSLGSDVPAALRRRAAAPGAGDLRMVAAAWQVAHRSGHGLAHAVSRVAGRIRAQRQTQRVVASELASARATARLVAVLPVVALAMGSGAGGSPWAFLLETPVGWVCLAAGLAFGVLGLWWIEAIADQAEPR</sequence>
<dbReference type="AlphaFoldDB" id="A0A6J4MWQ7"/>
<organism evidence="8">
    <name type="scientific">uncultured Nocardioides sp</name>
    <dbReference type="NCBI Taxonomy" id="198441"/>
    <lineage>
        <taxon>Bacteria</taxon>
        <taxon>Bacillati</taxon>
        <taxon>Actinomycetota</taxon>
        <taxon>Actinomycetes</taxon>
        <taxon>Propionibacteriales</taxon>
        <taxon>Nocardioidaceae</taxon>
        <taxon>Nocardioides</taxon>
        <taxon>environmental samples</taxon>
    </lineage>
</organism>
<accession>A0A6J4MWQ7</accession>
<dbReference type="Pfam" id="PF00482">
    <property type="entry name" value="T2SSF"/>
    <property type="match status" value="1"/>
</dbReference>
<dbReference type="GO" id="GO:0005886">
    <property type="term" value="C:plasma membrane"/>
    <property type="evidence" value="ECO:0007669"/>
    <property type="project" value="UniProtKB-SubCell"/>
</dbReference>
<evidence type="ECO:0000256" key="2">
    <source>
        <dbReference type="ARBA" id="ARBA00022475"/>
    </source>
</evidence>
<comment type="subcellular location">
    <subcellularLocation>
        <location evidence="1">Cell membrane</location>
        <topology evidence="1">Multi-pass membrane protein</topology>
    </subcellularLocation>
</comment>
<keyword evidence="4 6" id="KW-1133">Transmembrane helix</keyword>
<evidence type="ECO:0000313" key="8">
    <source>
        <dbReference type="EMBL" id="CAA9371178.1"/>
    </source>
</evidence>
<evidence type="ECO:0000256" key="1">
    <source>
        <dbReference type="ARBA" id="ARBA00004651"/>
    </source>
</evidence>
<proteinExistence type="predicted"/>
<dbReference type="EMBL" id="CADCUN010000008">
    <property type="protein sequence ID" value="CAA9371178.1"/>
    <property type="molecule type" value="Genomic_DNA"/>
</dbReference>
<dbReference type="InterPro" id="IPR018076">
    <property type="entry name" value="T2SS_GspF_dom"/>
</dbReference>
<evidence type="ECO:0000256" key="4">
    <source>
        <dbReference type="ARBA" id="ARBA00022989"/>
    </source>
</evidence>
<evidence type="ECO:0000256" key="5">
    <source>
        <dbReference type="ARBA" id="ARBA00023136"/>
    </source>
</evidence>